<keyword evidence="5" id="KW-0411">Iron-sulfur</keyword>
<reference evidence="8" key="1">
    <citation type="submission" date="2018-05" db="EMBL/GenBank/DDBJ databases">
        <authorList>
            <person name="Lanie J.A."/>
            <person name="Ng W.-L."/>
            <person name="Kazmierczak K.M."/>
            <person name="Andrzejewski T.M."/>
            <person name="Davidsen T.M."/>
            <person name="Wayne K.J."/>
            <person name="Tettelin H."/>
            <person name="Glass J.I."/>
            <person name="Rusch D."/>
            <person name="Podicherti R."/>
            <person name="Tsui H.-C.T."/>
            <person name="Winkler M.E."/>
        </authorList>
    </citation>
    <scope>NUCLEOTIDE SEQUENCE</scope>
</reference>
<keyword evidence="4" id="KW-0408">Iron</keyword>
<keyword evidence="1" id="KW-0001">2Fe-2S</keyword>
<dbReference type="InterPro" id="IPR012748">
    <property type="entry name" value="Rieske-like_NirD"/>
</dbReference>
<protein>
    <recommendedName>
        <fullName evidence="7">Rieske domain-containing protein</fullName>
    </recommendedName>
</protein>
<dbReference type="PROSITE" id="PS51296">
    <property type="entry name" value="RIESKE"/>
    <property type="match status" value="1"/>
</dbReference>
<keyword evidence="3" id="KW-0560">Oxidoreductase</keyword>
<dbReference type="GO" id="GO:0046872">
    <property type="term" value="F:metal ion binding"/>
    <property type="evidence" value="ECO:0007669"/>
    <property type="project" value="UniProtKB-KW"/>
</dbReference>
<accession>A0A383CXL3</accession>
<evidence type="ECO:0000256" key="3">
    <source>
        <dbReference type="ARBA" id="ARBA00023002"/>
    </source>
</evidence>
<organism evidence="8">
    <name type="scientific">marine metagenome</name>
    <dbReference type="NCBI Taxonomy" id="408172"/>
    <lineage>
        <taxon>unclassified sequences</taxon>
        <taxon>metagenomes</taxon>
        <taxon>ecological metagenomes</taxon>
    </lineage>
</organism>
<sequence>MAKVKYTKVMKCDDLDVGKSAIITVGDKEIALFNYKGEFYAIDNTCPHKGAPLGEGRIEEGILICPNHEWRFELKTGWCPQNPELCTEVYPVKIHEEKIYIRLNKPQEESAAGSAPILLPTDLKVNIPTILKPRNPDEELD</sequence>
<dbReference type="GO" id="GO:0042128">
    <property type="term" value="P:nitrate assimilation"/>
    <property type="evidence" value="ECO:0007669"/>
    <property type="project" value="UniProtKB-KW"/>
</dbReference>
<feature type="domain" description="Rieske" evidence="7">
    <location>
        <begin position="7"/>
        <end position="101"/>
    </location>
</feature>
<evidence type="ECO:0000256" key="5">
    <source>
        <dbReference type="ARBA" id="ARBA00023014"/>
    </source>
</evidence>
<keyword evidence="6" id="KW-0534">Nitrate assimilation</keyword>
<evidence type="ECO:0000259" key="7">
    <source>
        <dbReference type="PROSITE" id="PS51296"/>
    </source>
</evidence>
<dbReference type="AlphaFoldDB" id="A0A383CXL3"/>
<name>A0A383CXL3_9ZZZZ</name>
<dbReference type="PANTHER" id="PTHR21496:SF23">
    <property type="entry name" value="3-PHENYLPROPIONATE_CINNAMIC ACID DIOXYGENASE FERREDOXIN SUBUNIT"/>
    <property type="match status" value="1"/>
</dbReference>
<dbReference type="EMBL" id="UINC01212362">
    <property type="protein sequence ID" value="SVE36655.1"/>
    <property type="molecule type" value="Genomic_DNA"/>
</dbReference>
<proteinExistence type="predicted"/>
<dbReference type="GO" id="GO:0008942">
    <property type="term" value="F:nitrite reductase [NAD(P)H] activity"/>
    <property type="evidence" value="ECO:0007669"/>
    <property type="project" value="InterPro"/>
</dbReference>
<evidence type="ECO:0000256" key="1">
    <source>
        <dbReference type="ARBA" id="ARBA00022714"/>
    </source>
</evidence>
<evidence type="ECO:0000256" key="6">
    <source>
        <dbReference type="ARBA" id="ARBA00023063"/>
    </source>
</evidence>
<evidence type="ECO:0000256" key="4">
    <source>
        <dbReference type="ARBA" id="ARBA00023004"/>
    </source>
</evidence>
<dbReference type="Pfam" id="PF00355">
    <property type="entry name" value="Rieske"/>
    <property type="match status" value="1"/>
</dbReference>
<gene>
    <name evidence="8" type="ORF">METZ01_LOCUS489509</name>
</gene>
<dbReference type="PANTHER" id="PTHR21496">
    <property type="entry name" value="FERREDOXIN-RELATED"/>
    <property type="match status" value="1"/>
</dbReference>
<evidence type="ECO:0000313" key="8">
    <source>
        <dbReference type="EMBL" id="SVE36655.1"/>
    </source>
</evidence>
<evidence type="ECO:0000256" key="2">
    <source>
        <dbReference type="ARBA" id="ARBA00022723"/>
    </source>
</evidence>
<dbReference type="SUPFAM" id="SSF50022">
    <property type="entry name" value="ISP domain"/>
    <property type="match status" value="1"/>
</dbReference>
<dbReference type="InterPro" id="IPR017941">
    <property type="entry name" value="Rieske_2Fe-2S"/>
</dbReference>
<keyword evidence="2" id="KW-0479">Metal-binding</keyword>
<dbReference type="InterPro" id="IPR036922">
    <property type="entry name" value="Rieske_2Fe-2S_sf"/>
</dbReference>
<dbReference type="Gene3D" id="2.102.10.10">
    <property type="entry name" value="Rieske [2Fe-2S] iron-sulphur domain"/>
    <property type="match status" value="1"/>
</dbReference>
<dbReference type="GO" id="GO:0051537">
    <property type="term" value="F:2 iron, 2 sulfur cluster binding"/>
    <property type="evidence" value="ECO:0007669"/>
    <property type="project" value="UniProtKB-KW"/>
</dbReference>
<dbReference type="NCBIfam" id="TIGR02378">
    <property type="entry name" value="nirD_assim_sml"/>
    <property type="match status" value="1"/>
</dbReference>